<dbReference type="RefSeq" id="WP_254168241.1">
    <property type="nucleotide sequence ID" value="NZ_JAHESF010000032.1"/>
</dbReference>
<feature type="domain" description="RagB/SusD" evidence="6">
    <location>
        <begin position="261"/>
        <end position="456"/>
    </location>
</feature>
<dbReference type="Pfam" id="PF14322">
    <property type="entry name" value="SusD-like_3"/>
    <property type="match status" value="1"/>
</dbReference>
<dbReference type="InterPro" id="IPR011990">
    <property type="entry name" value="TPR-like_helical_dom_sf"/>
</dbReference>
<keyword evidence="4" id="KW-0472">Membrane</keyword>
<dbReference type="PROSITE" id="PS51257">
    <property type="entry name" value="PROKAR_LIPOPROTEIN"/>
    <property type="match status" value="1"/>
</dbReference>
<dbReference type="AlphaFoldDB" id="A0AAP2DRL7"/>
<name>A0AAP2DRL7_9BACT</name>
<dbReference type="InterPro" id="IPR033985">
    <property type="entry name" value="SusD-like_N"/>
</dbReference>
<evidence type="ECO:0000256" key="3">
    <source>
        <dbReference type="ARBA" id="ARBA00022729"/>
    </source>
</evidence>
<evidence type="ECO:0000313" key="8">
    <source>
        <dbReference type="EMBL" id="MBT1699962.1"/>
    </source>
</evidence>
<dbReference type="Proteomes" id="UP001319200">
    <property type="component" value="Unassembled WGS sequence"/>
</dbReference>
<evidence type="ECO:0000256" key="2">
    <source>
        <dbReference type="ARBA" id="ARBA00006275"/>
    </source>
</evidence>
<evidence type="ECO:0000256" key="1">
    <source>
        <dbReference type="ARBA" id="ARBA00004442"/>
    </source>
</evidence>
<dbReference type="InterPro" id="IPR012944">
    <property type="entry name" value="SusD_RagB_dom"/>
</dbReference>
<feature type="domain" description="SusD-like N-terminal" evidence="7">
    <location>
        <begin position="100"/>
        <end position="221"/>
    </location>
</feature>
<dbReference type="Pfam" id="PF07980">
    <property type="entry name" value="SusD_RagB"/>
    <property type="match status" value="1"/>
</dbReference>
<comment type="subcellular location">
    <subcellularLocation>
        <location evidence="1">Cell outer membrane</location>
    </subcellularLocation>
</comment>
<dbReference type="CDD" id="cd08977">
    <property type="entry name" value="SusD"/>
    <property type="match status" value="1"/>
</dbReference>
<proteinExistence type="inferred from homology"/>
<evidence type="ECO:0000256" key="4">
    <source>
        <dbReference type="ARBA" id="ARBA00023136"/>
    </source>
</evidence>
<reference evidence="8 9" key="1">
    <citation type="submission" date="2021-05" db="EMBL/GenBank/DDBJ databases">
        <title>A Polyphasic approach of four new species of the genus Ohtaekwangia: Ohtaekwangia histidinii sp. nov., Ohtaekwangia cretensis sp. nov., Ohtaekwangia indiensis sp. nov., Ohtaekwangia reichenbachii sp. nov. from diverse environment.</title>
        <authorList>
            <person name="Octaviana S."/>
        </authorList>
    </citation>
    <scope>NUCLEOTIDE SEQUENCE [LARGE SCALE GENOMIC DNA]</scope>
    <source>
        <strain evidence="8 9">PWU4</strain>
    </source>
</reference>
<protein>
    <submittedName>
        <fullName evidence="8">RagB/SusD family nutrient uptake outer membrane protein</fullName>
    </submittedName>
</protein>
<sequence>MKSITAFTLAFLWIIVAGCSDFLEKPLQGKLTQESFPVTASDALLATNGVYNIMRTNAFHQGLFPILDIMSDDARKGSNPDDGAADVGPYDRFRHIPTEGNVSRWWSTLYEGVKRANVVIEKVPLISMDATLKARYIGEAKFLRALFYFDMVRAWGGVPLVTTTTPSTTLTRASVQEVYELIRADLLSAIESLPEKSEYAPGDLGRASKGAAKSLLGKVYLFQGDTQNAEKYLMEVISSTQYSLMPNFADANSEAGVHGAESIFEIGALPYEQIENGGNQYANVQGVRGTPNRGWGFNRPSLDLQRSFEPGDPRLEATVIFLGEVIDDIAIVGDGQTPDETKDAQGNLIEIECYNQKVWTKGTNVPTQFAHNRRLIRYADVLLMAAEVLNKNNKPVQALEYLNDVRERARAGNPAALPDIVTTDKTALDEIIFNERRHELAMEGHRFWDLVRTNRAATVLGPLGFIAGKHELLPIPQIEVDLTQKRIAQNPNWDQ</sequence>
<keyword evidence="5" id="KW-0998">Cell outer membrane</keyword>
<evidence type="ECO:0000259" key="6">
    <source>
        <dbReference type="Pfam" id="PF07980"/>
    </source>
</evidence>
<comment type="similarity">
    <text evidence="2">Belongs to the SusD family.</text>
</comment>
<keyword evidence="9" id="KW-1185">Reference proteome</keyword>
<dbReference type="GO" id="GO:0009279">
    <property type="term" value="C:cell outer membrane"/>
    <property type="evidence" value="ECO:0007669"/>
    <property type="project" value="UniProtKB-SubCell"/>
</dbReference>
<evidence type="ECO:0000259" key="7">
    <source>
        <dbReference type="Pfam" id="PF14322"/>
    </source>
</evidence>
<comment type="caution">
    <text evidence="8">The sequence shown here is derived from an EMBL/GenBank/DDBJ whole genome shotgun (WGS) entry which is preliminary data.</text>
</comment>
<evidence type="ECO:0000313" key="9">
    <source>
        <dbReference type="Proteomes" id="UP001319200"/>
    </source>
</evidence>
<dbReference type="EMBL" id="JAHESF010000032">
    <property type="protein sequence ID" value="MBT1699962.1"/>
    <property type="molecule type" value="Genomic_DNA"/>
</dbReference>
<dbReference type="SUPFAM" id="SSF48452">
    <property type="entry name" value="TPR-like"/>
    <property type="match status" value="1"/>
</dbReference>
<gene>
    <name evidence="8" type="ORF">KK083_23955</name>
</gene>
<keyword evidence="3" id="KW-0732">Signal</keyword>
<evidence type="ECO:0000256" key="5">
    <source>
        <dbReference type="ARBA" id="ARBA00023237"/>
    </source>
</evidence>
<dbReference type="Gene3D" id="1.25.40.390">
    <property type="match status" value="1"/>
</dbReference>
<organism evidence="8 9">
    <name type="scientific">Chryseosolibacter histidini</name>
    <dbReference type="NCBI Taxonomy" id="2782349"/>
    <lineage>
        <taxon>Bacteria</taxon>
        <taxon>Pseudomonadati</taxon>
        <taxon>Bacteroidota</taxon>
        <taxon>Cytophagia</taxon>
        <taxon>Cytophagales</taxon>
        <taxon>Chryseotaleaceae</taxon>
        <taxon>Chryseosolibacter</taxon>
    </lineage>
</organism>
<accession>A0AAP2DRL7</accession>